<reference evidence="1" key="1">
    <citation type="submission" date="2018-03" db="EMBL/GenBank/DDBJ databases">
        <authorList>
            <person name="Guldener U."/>
        </authorList>
    </citation>
    <scope>NUCLEOTIDE SEQUENCE</scope>
</reference>
<dbReference type="EMBL" id="ONZP01000325">
    <property type="protein sequence ID" value="SPJ81618.1"/>
    <property type="molecule type" value="Genomic_DNA"/>
</dbReference>
<proteinExistence type="predicted"/>
<sequence length="178" mass="20266">MTRALRNNKKSPRFETYQTRLADIQARLAAGGDERPPTLENKQCIRCATSSYEVEVFHPDAPSVRRLVNTQVRSEHQEMFYCFRSCGAAWGNVTSDQDILDMAEHLRFCTRCTGIYTRMDPIDDERFEAVKKDCTAVRVTYDNDRAPDGKIVTMPEYLAPGDPLPVFSTFDELDANAD</sequence>
<comment type="caution">
    <text evidence="1">The sequence shown here is derived from an EMBL/GenBank/DDBJ whole genome shotgun (WGS) entry which is preliminary data.</text>
</comment>
<dbReference type="AlphaFoldDB" id="A0AAE8SKQ1"/>
<dbReference type="Proteomes" id="UP001187734">
    <property type="component" value="Unassembled WGS sequence"/>
</dbReference>
<gene>
    <name evidence="1" type="ORF">FTOL_09023</name>
</gene>
<keyword evidence="2" id="KW-1185">Reference proteome</keyword>
<organism evidence="1 2">
    <name type="scientific">Fusarium torulosum</name>
    <dbReference type="NCBI Taxonomy" id="33205"/>
    <lineage>
        <taxon>Eukaryota</taxon>
        <taxon>Fungi</taxon>
        <taxon>Dikarya</taxon>
        <taxon>Ascomycota</taxon>
        <taxon>Pezizomycotina</taxon>
        <taxon>Sordariomycetes</taxon>
        <taxon>Hypocreomycetidae</taxon>
        <taxon>Hypocreales</taxon>
        <taxon>Nectriaceae</taxon>
        <taxon>Fusarium</taxon>
    </lineage>
</organism>
<accession>A0AAE8SKQ1</accession>
<protein>
    <submittedName>
        <fullName evidence="1">Uncharacterized protein</fullName>
    </submittedName>
</protein>
<evidence type="ECO:0000313" key="2">
    <source>
        <dbReference type="Proteomes" id="UP001187734"/>
    </source>
</evidence>
<name>A0AAE8SKQ1_9HYPO</name>
<evidence type="ECO:0000313" key="1">
    <source>
        <dbReference type="EMBL" id="SPJ81618.1"/>
    </source>
</evidence>